<dbReference type="GO" id="GO:0086010">
    <property type="term" value="P:membrane depolarization during action potential"/>
    <property type="evidence" value="ECO:0007669"/>
    <property type="project" value="TreeGrafter"/>
</dbReference>
<dbReference type="GO" id="GO:0001518">
    <property type="term" value="C:voltage-gated sodium channel complex"/>
    <property type="evidence" value="ECO:0007669"/>
    <property type="project" value="TreeGrafter"/>
</dbReference>
<dbReference type="Proteomes" id="UP000094527">
    <property type="component" value="Unassembled WGS sequence"/>
</dbReference>
<dbReference type="STRING" id="48709.A0A1D2MRT7"/>
<evidence type="ECO:0000259" key="6">
    <source>
        <dbReference type="Pfam" id="PF00520"/>
    </source>
</evidence>
<comment type="subcellular location">
    <subcellularLocation>
        <location evidence="1">Membrane</location>
        <topology evidence="1">Multi-pass membrane protein</topology>
    </subcellularLocation>
</comment>
<feature type="non-terminal residue" evidence="7">
    <location>
        <position position="342"/>
    </location>
</feature>
<sequence length="342" mass="39111">MFKFLSDSTQCEGAKAPNPKYEDGKVLPKKLRTRFLQEAKPCVPLEEIDPYFRNKQTFVVIGRWGTIHRFSSNPDGYFTLGPSNGIRRLAIYLLTNWIFSTFLVAVLLLNAEALMKAQNFEIMRSLDHTWKKSWVVDAMYFIALNWFSNSLLEDSSVTHSWLDVVVIWTGFYPFTSFILTAKSALWLRLFKIIPLIPSIRQACKLSGKALYQLRGMMILGIVLLWFFALLGMELYMGRFTQKCVKEFPQGAKVSDAMWEQHNRNMSNWLIGNQDNNYLTCGNLSGSTACPDGYVCLQGVGPNPDLGQTNFDNIWWSVLSVTRIATEDYTEAIFTLVEIHAMI</sequence>
<evidence type="ECO:0000313" key="8">
    <source>
        <dbReference type="Proteomes" id="UP000094527"/>
    </source>
</evidence>
<keyword evidence="7" id="KW-0407">Ion channel</keyword>
<name>A0A1D2MRT7_ORCCI</name>
<keyword evidence="7" id="KW-0813">Transport</keyword>
<feature type="domain" description="Ion transport" evidence="6">
    <location>
        <begin position="141"/>
        <end position="330"/>
    </location>
</feature>
<dbReference type="Gene3D" id="1.10.287.70">
    <property type="match status" value="1"/>
</dbReference>
<keyword evidence="4 5" id="KW-0472">Membrane</keyword>
<accession>A0A1D2MRT7</accession>
<evidence type="ECO:0000256" key="2">
    <source>
        <dbReference type="ARBA" id="ARBA00022692"/>
    </source>
</evidence>
<keyword evidence="3 5" id="KW-1133">Transmembrane helix</keyword>
<proteinExistence type="predicted"/>
<protein>
    <submittedName>
        <fullName evidence="7">Sodium channel protein para</fullName>
    </submittedName>
</protein>
<dbReference type="GO" id="GO:0005248">
    <property type="term" value="F:voltage-gated sodium channel activity"/>
    <property type="evidence" value="ECO:0007669"/>
    <property type="project" value="TreeGrafter"/>
</dbReference>
<feature type="transmembrane region" description="Helical" evidence="5">
    <location>
        <begin position="211"/>
        <end position="236"/>
    </location>
</feature>
<evidence type="ECO:0000256" key="3">
    <source>
        <dbReference type="ARBA" id="ARBA00022989"/>
    </source>
</evidence>
<comment type="caution">
    <text evidence="7">The sequence shown here is derived from an EMBL/GenBank/DDBJ whole genome shotgun (WGS) entry which is preliminary data.</text>
</comment>
<feature type="transmembrane region" description="Helical" evidence="5">
    <location>
        <begin position="134"/>
        <end position="152"/>
    </location>
</feature>
<dbReference type="OrthoDB" id="2984333at2759"/>
<evidence type="ECO:0000256" key="4">
    <source>
        <dbReference type="ARBA" id="ARBA00023136"/>
    </source>
</evidence>
<dbReference type="PANTHER" id="PTHR10037:SF288">
    <property type="entry name" value="SODIUM CHANNEL PROTEIN PARA"/>
    <property type="match status" value="1"/>
</dbReference>
<reference evidence="7 8" key="1">
    <citation type="journal article" date="2016" name="Genome Biol. Evol.">
        <title>Gene Family Evolution Reflects Adaptation to Soil Environmental Stressors in the Genome of the Collembolan Orchesella cincta.</title>
        <authorList>
            <person name="Faddeeva-Vakhrusheva A."/>
            <person name="Derks M.F."/>
            <person name="Anvar S.Y."/>
            <person name="Agamennone V."/>
            <person name="Suring W."/>
            <person name="Smit S."/>
            <person name="van Straalen N.M."/>
            <person name="Roelofs D."/>
        </authorList>
    </citation>
    <scope>NUCLEOTIDE SEQUENCE [LARGE SCALE GENOMIC DNA]</scope>
    <source>
        <tissue evidence="7">Mixed pool</tissue>
    </source>
</reference>
<dbReference type="Pfam" id="PF00520">
    <property type="entry name" value="Ion_trans"/>
    <property type="match status" value="1"/>
</dbReference>
<feature type="transmembrane region" description="Helical" evidence="5">
    <location>
        <begin position="164"/>
        <end position="190"/>
    </location>
</feature>
<evidence type="ECO:0000256" key="1">
    <source>
        <dbReference type="ARBA" id="ARBA00004141"/>
    </source>
</evidence>
<evidence type="ECO:0000313" key="7">
    <source>
        <dbReference type="EMBL" id="ODM95618.1"/>
    </source>
</evidence>
<keyword evidence="7" id="KW-0406">Ion transport</keyword>
<keyword evidence="8" id="KW-1185">Reference proteome</keyword>
<feature type="transmembrane region" description="Helical" evidence="5">
    <location>
        <begin position="89"/>
        <end position="113"/>
    </location>
</feature>
<dbReference type="InterPro" id="IPR043203">
    <property type="entry name" value="VGCC_Ca_Na"/>
</dbReference>
<dbReference type="AlphaFoldDB" id="A0A1D2MRT7"/>
<dbReference type="GO" id="GO:0019228">
    <property type="term" value="P:neuronal action potential"/>
    <property type="evidence" value="ECO:0007669"/>
    <property type="project" value="TreeGrafter"/>
</dbReference>
<dbReference type="EMBL" id="LJIJ01000644">
    <property type="protein sequence ID" value="ODM95618.1"/>
    <property type="molecule type" value="Genomic_DNA"/>
</dbReference>
<dbReference type="InterPro" id="IPR005821">
    <property type="entry name" value="Ion_trans_dom"/>
</dbReference>
<keyword evidence="2 5" id="KW-0812">Transmembrane</keyword>
<organism evidence="7 8">
    <name type="scientific">Orchesella cincta</name>
    <name type="common">Springtail</name>
    <name type="synonym">Podura cincta</name>
    <dbReference type="NCBI Taxonomy" id="48709"/>
    <lineage>
        <taxon>Eukaryota</taxon>
        <taxon>Metazoa</taxon>
        <taxon>Ecdysozoa</taxon>
        <taxon>Arthropoda</taxon>
        <taxon>Hexapoda</taxon>
        <taxon>Collembola</taxon>
        <taxon>Entomobryomorpha</taxon>
        <taxon>Entomobryoidea</taxon>
        <taxon>Orchesellidae</taxon>
        <taxon>Orchesellinae</taxon>
        <taxon>Orchesella</taxon>
    </lineage>
</organism>
<dbReference type="OMA" id="VEIHAMI"/>
<gene>
    <name evidence="7" type="ORF">Ocin01_11064</name>
</gene>
<dbReference type="PANTHER" id="PTHR10037">
    <property type="entry name" value="VOLTAGE-GATED CATION CHANNEL CALCIUM AND SODIUM"/>
    <property type="match status" value="1"/>
</dbReference>
<evidence type="ECO:0000256" key="5">
    <source>
        <dbReference type="SAM" id="Phobius"/>
    </source>
</evidence>